<comment type="caution">
    <text evidence="2">The sequence shown here is derived from an EMBL/GenBank/DDBJ whole genome shotgun (WGS) entry which is preliminary data.</text>
</comment>
<feature type="transmembrane region" description="Helical" evidence="1">
    <location>
        <begin position="133"/>
        <end position="154"/>
    </location>
</feature>
<protein>
    <submittedName>
        <fullName evidence="2">Uncharacterized protein</fullName>
    </submittedName>
</protein>
<organism evidence="2 3">
    <name type="scientific">Candidatus Cetobacterium colombiensis</name>
    <dbReference type="NCBI Taxonomy" id="3073100"/>
    <lineage>
        <taxon>Bacteria</taxon>
        <taxon>Fusobacteriati</taxon>
        <taxon>Fusobacteriota</taxon>
        <taxon>Fusobacteriia</taxon>
        <taxon>Fusobacteriales</taxon>
        <taxon>Fusobacteriaceae</taxon>
        <taxon>Cetobacterium</taxon>
    </lineage>
</organism>
<evidence type="ECO:0000313" key="2">
    <source>
        <dbReference type="EMBL" id="MDX8336592.1"/>
    </source>
</evidence>
<dbReference type="EMBL" id="JAVIKH010000011">
    <property type="protein sequence ID" value="MDX8336592.1"/>
    <property type="molecule type" value="Genomic_DNA"/>
</dbReference>
<accession>A0ABU4WC34</accession>
<reference evidence="3" key="1">
    <citation type="submission" date="2023-07" db="EMBL/GenBank/DDBJ databases">
        <authorList>
            <person name="Colorado M.A."/>
            <person name="Villamil L.M."/>
            <person name="Melo J.F."/>
            <person name="Rodriguez J.A."/>
            <person name="Ruiz R.Y."/>
        </authorList>
    </citation>
    <scope>NUCLEOTIDE SEQUENCE [LARGE SCALE GENOMIC DNA]</scope>
    <source>
        <strain evidence="3">C33</strain>
    </source>
</reference>
<name>A0ABU4WC34_9FUSO</name>
<gene>
    <name evidence="2" type="ORF">RFV38_08795</name>
</gene>
<evidence type="ECO:0000313" key="3">
    <source>
        <dbReference type="Proteomes" id="UP001279681"/>
    </source>
</evidence>
<dbReference type="Proteomes" id="UP001279681">
    <property type="component" value="Unassembled WGS sequence"/>
</dbReference>
<proteinExistence type="predicted"/>
<keyword evidence="1" id="KW-1133">Transmembrane helix</keyword>
<feature type="transmembrane region" description="Helical" evidence="1">
    <location>
        <begin position="195"/>
        <end position="219"/>
    </location>
</feature>
<feature type="transmembrane region" description="Helical" evidence="1">
    <location>
        <begin position="166"/>
        <end position="183"/>
    </location>
</feature>
<sequence>MIKNIYFDGKIEDKLYKIVELQERIGFVILDEQDEEIILDNIFISEISEIIFKIEILTDNFFFVKERTKEKLKKLYYTGIVEIIILCIKNNNKLKIEENSKDNKVLIEIKDLIKKVDEELDDRLFNRNQMYYFSAYLVILLFSCLFYICINYIVYMNSETLDFIKSMNMGILGGFIAVNYRLAYRASFNTTYSYIYCFILGLGRACYSMIAGIVAYYLYYSGVIELPKNSNILYLLAISLGYGIRYMPSILGSVASKVGAEGNNSKKN</sequence>
<dbReference type="RefSeq" id="WP_320313977.1">
    <property type="nucleotide sequence ID" value="NZ_JAVIKH010000011.1"/>
</dbReference>
<keyword evidence="3" id="KW-1185">Reference proteome</keyword>
<keyword evidence="1" id="KW-0812">Transmembrane</keyword>
<feature type="transmembrane region" description="Helical" evidence="1">
    <location>
        <begin position="231"/>
        <end position="247"/>
    </location>
</feature>
<evidence type="ECO:0000256" key="1">
    <source>
        <dbReference type="SAM" id="Phobius"/>
    </source>
</evidence>
<keyword evidence="1" id="KW-0472">Membrane</keyword>